<feature type="coiled-coil region" evidence="1">
    <location>
        <begin position="80"/>
        <end position="114"/>
    </location>
</feature>
<evidence type="ECO:0000256" key="1">
    <source>
        <dbReference type="SAM" id="Coils"/>
    </source>
</evidence>
<comment type="caution">
    <text evidence="4">The sequence shown here is derived from an EMBL/GenBank/DDBJ whole genome shotgun (WGS) entry which is preliminary data.</text>
</comment>
<feature type="chain" id="PRO_5045523296" description="tRNA (Guanine-N1)-methyltransferase" evidence="3">
    <location>
        <begin position="22"/>
        <end position="200"/>
    </location>
</feature>
<proteinExistence type="predicted"/>
<protein>
    <recommendedName>
        <fullName evidence="6">tRNA (Guanine-N1)-methyltransferase</fullName>
    </recommendedName>
</protein>
<keyword evidence="3" id="KW-0732">Signal</keyword>
<evidence type="ECO:0008006" key="6">
    <source>
        <dbReference type="Google" id="ProtNLM"/>
    </source>
</evidence>
<accession>A0ABS9VEK5</accession>
<organism evidence="4 5">
    <name type="scientific">Belliella alkalica</name>
    <dbReference type="NCBI Taxonomy" id="1730871"/>
    <lineage>
        <taxon>Bacteria</taxon>
        <taxon>Pseudomonadati</taxon>
        <taxon>Bacteroidota</taxon>
        <taxon>Cytophagia</taxon>
        <taxon>Cytophagales</taxon>
        <taxon>Cyclobacteriaceae</taxon>
        <taxon>Belliella</taxon>
    </lineage>
</organism>
<dbReference type="Proteomes" id="UP001165430">
    <property type="component" value="Unassembled WGS sequence"/>
</dbReference>
<feature type="coiled-coil region" evidence="1">
    <location>
        <begin position="159"/>
        <end position="190"/>
    </location>
</feature>
<reference evidence="4" key="1">
    <citation type="submission" date="2022-03" db="EMBL/GenBank/DDBJ databases">
        <title>De novo assembled genomes of Belliella spp. (Cyclobacteriaceae) strains.</title>
        <authorList>
            <person name="Szabo A."/>
            <person name="Korponai K."/>
            <person name="Felfoldi T."/>
        </authorList>
    </citation>
    <scope>NUCLEOTIDE SEQUENCE</scope>
    <source>
        <strain evidence="4">DSM 111903</strain>
    </source>
</reference>
<evidence type="ECO:0000313" key="4">
    <source>
        <dbReference type="EMBL" id="MCH7414877.1"/>
    </source>
</evidence>
<dbReference type="RefSeq" id="WP_241413679.1">
    <property type="nucleotide sequence ID" value="NZ_JAKZGO010000014.1"/>
</dbReference>
<name>A0ABS9VEK5_9BACT</name>
<keyword evidence="5" id="KW-1185">Reference proteome</keyword>
<dbReference type="EMBL" id="JAKZGO010000014">
    <property type="protein sequence ID" value="MCH7414877.1"/>
    <property type="molecule type" value="Genomic_DNA"/>
</dbReference>
<evidence type="ECO:0000256" key="3">
    <source>
        <dbReference type="SAM" id="SignalP"/>
    </source>
</evidence>
<feature type="transmembrane region" description="Helical" evidence="2">
    <location>
        <begin position="133"/>
        <end position="150"/>
    </location>
</feature>
<keyword evidence="2" id="KW-0472">Membrane</keyword>
<dbReference type="SUPFAM" id="SSF58100">
    <property type="entry name" value="Bacterial hemolysins"/>
    <property type="match status" value="1"/>
</dbReference>
<gene>
    <name evidence="4" type="ORF">MM213_15360</name>
</gene>
<keyword evidence="2" id="KW-1133">Transmembrane helix</keyword>
<sequence length="200" mass="23000">MNKTILLVLIATSFFINSSQAQESNVEETGSLNSGTISSQFDYINSISNNFQEYKVVKKTNLDKIKSNVLDSLQVFKKELIDIHATVKDQQAKINELEEDIKSTHDDLDAALEARDSFFFLGIPIHKNAYNTIMWTIVFGLLIAFLFFLYKYSKSHKVISIARKNLEETVEEFEQHRKNTLDRERKLKRELVDALNGKSS</sequence>
<feature type="signal peptide" evidence="3">
    <location>
        <begin position="1"/>
        <end position="21"/>
    </location>
</feature>
<evidence type="ECO:0000256" key="2">
    <source>
        <dbReference type="SAM" id="Phobius"/>
    </source>
</evidence>
<keyword evidence="1" id="KW-0175">Coiled coil</keyword>
<evidence type="ECO:0000313" key="5">
    <source>
        <dbReference type="Proteomes" id="UP001165430"/>
    </source>
</evidence>
<keyword evidence="2" id="KW-0812">Transmembrane</keyword>